<evidence type="ECO:0000313" key="1">
    <source>
        <dbReference type="EMBL" id="ATZ22373.1"/>
    </source>
</evidence>
<sequence length="139" mass="14501">MGDGAKARRVYEEAVEYLCRNLDALRELIGPALWEAPFAAVRDGDPASDDWRAAVRALHEAAEAAGIPGGLGLSATMGVGGWPSGPTPRSVGWVCPTGRCARVDLREDPVPPTAVPDPVPVPVPPACVLAGRPMRLVGD</sequence>
<keyword evidence="2" id="KW-1185">Reference proteome</keyword>
<dbReference type="RefSeq" id="WP_158740490.1">
    <property type="nucleotide sequence ID" value="NZ_CP024985.1"/>
</dbReference>
<dbReference type="KEGG" id="slx:SLAV_02245"/>
<dbReference type="EMBL" id="CP024985">
    <property type="protein sequence ID" value="ATZ22373.1"/>
    <property type="molecule type" value="Genomic_DNA"/>
</dbReference>
<dbReference type="OrthoDB" id="4191005at2"/>
<accession>A0A2K8P9E2</accession>
<reference evidence="1 2" key="1">
    <citation type="submission" date="2017-11" db="EMBL/GenBank/DDBJ databases">
        <title>Complete genome sequence of Streptomyces lavendulae subsp. lavendulae CCM 3239 (formerly 'Streptomyces aureofaciens CCM 3239'), the producer of the angucycline-type antibiotic auricin.</title>
        <authorList>
            <person name="Busche T."/>
            <person name="Novakova R."/>
            <person name="Al'Dilaimi A."/>
            <person name="Homerova D."/>
            <person name="Feckova L."/>
            <person name="Rezuchova B."/>
            <person name="Mingyar E."/>
            <person name="Csolleiova D."/>
            <person name="Bekeova C."/>
            <person name="Winkler A."/>
            <person name="Sevcikova B."/>
            <person name="Kalinowski J."/>
            <person name="Kormanec J."/>
            <person name="Ruckert C."/>
        </authorList>
    </citation>
    <scope>NUCLEOTIDE SEQUENCE [LARGE SCALE GENOMIC DNA]</scope>
    <source>
        <strain evidence="1 2">CCM 3239</strain>
    </source>
</reference>
<organism evidence="1 2">
    <name type="scientific">Streptomyces lavendulae subsp. lavendulae</name>
    <dbReference type="NCBI Taxonomy" id="58340"/>
    <lineage>
        <taxon>Bacteria</taxon>
        <taxon>Bacillati</taxon>
        <taxon>Actinomycetota</taxon>
        <taxon>Actinomycetes</taxon>
        <taxon>Kitasatosporales</taxon>
        <taxon>Streptomycetaceae</taxon>
        <taxon>Streptomyces</taxon>
    </lineage>
</organism>
<gene>
    <name evidence="1" type="ORF">SLAV_02245</name>
</gene>
<evidence type="ECO:0000313" key="2">
    <source>
        <dbReference type="Proteomes" id="UP000231791"/>
    </source>
</evidence>
<name>A0A2K8P9E2_STRLA</name>
<proteinExistence type="predicted"/>
<dbReference type="AlphaFoldDB" id="A0A2K8P9E2"/>
<protein>
    <submittedName>
        <fullName evidence="1">Uncharacterized protein</fullName>
    </submittedName>
</protein>
<dbReference type="Proteomes" id="UP000231791">
    <property type="component" value="Chromosome"/>
</dbReference>
<dbReference type="GeneID" id="49381620"/>